<dbReference type="EMBL" id="VJWX01000050">
    <property type="protein sequence ID" value="TVT56710.1"/>
    <property type="molecule type" value="Genomic_DNA"/>
</dbReference>
<comment type="caution">
    <text evidence="7">The sequence shown here is derived from an EMBL/GenBank/DDBJ whole genome shotgun (WGS) entry which is preliminary data.</text>
</comment>
<feature type="compositionally biased region" description="Basic and acidic residues" evidence="5">
    <location>
        <begin position="89"/>
        <end position="108"/>
    </location>
</feature>
<evidence type="ECO:0000313" key="8">
    <source>
        <dbReference type="Proteomes" id="UP000320011"/>
    </source>
</evidence>
<dbReference type="Gene3D" id="1.10.357.10">
    <property type="entry name" value="Tetracycline Repressor, domain 2"/>
    <property type="match status" value="1"/>
</dbReference>
<evidence type="ECO:0000256" key="5">
    <source>
        <dbReference type="SAM" id="MobiDB-lite"/>
    </source>
</evidence>
<name>A0A558D6S4_9PSEU</name>
<evidence type="ECO:0000256" key="2">
    <source>
        <dbReference type="ARBA" id="ARBA00023125"/>
    </source>
</evidence>
<keyword evidence="2 4" id="KW-0238">DNA-binding</keyword>
<feature type="compositionally biased region" description="Low complexity" evidence="5">
    <location>
        <begin position="8"/>
        <end position="23"/>
    </location>
</feature>
<evidence type="ECO:0000256" key="1">
    <source>
        <dbReference type="ARBA" id="ARBA00023015"/>
    </source>
</evidence>
<dbReference type="PANTHER" id="PTHR30055">
    <property type="entry name" value="HTH-TYPE TRANSCRIPTIONAL REGULATOR RUTR"/>
    <property type="match status" value="1"/>
</dbReference>
<keyword evidence="1" id="KW-0805">Transcription regulation</keyword>
<evidence type="ECO:0000259" key="6">
    <source>
        <dbReference type="PROSITE" id="PS50977"/>
    </source>
</evidence>
<dbReference type="PROSITE" id="PS50977">
    <property type="entry name" value="HTH_TETR_2"/>
    <property type="match status" value="1"/>
</dbReference>
<feature type="region of interest" description="Disordered" evidence="5">
    <location>
        <begin position="1"/>
        <end position="27"/>
    </location>
</feature>
<organism evidence="7 8">
    <name type="scientific">Amycolatopsis rhizosphaerae</name>
    <dbReference type="NCBI Taxonomy" id="2053003"/>
    <lineage>
        <taxon>Bacteria</taxon>
        <taxon>Bacillati</taxon>
        <taxon>Actinomycetota</taxon>
        <taxon>Actinomycetes</taxon>
        <taxon>Pseudonocardiales</taxon>
        <taxon>Pseudonocardiaceae</taxon>
        <taxon>Amycolatopsis</taxon>
    </lineage>
</organism>
<feature type="region of interest" description="Disordered" evidence="5">
    <location>
        <begin position="55"/>
        <end position="108"/>
    </location>
</feature>
<protein>
    <submittedName>
        <fullName evidence="7">TetR/AcrR family transcriptional regulator</fullName>
    </submittedName>
</protein>
<proteinExistence type="predicted"/>
<reference evidence="7 8" key="2">
    <citation type="submission" date="2019-08" db="EMBL/GenBank/DDBJ databases">
        <title>Amycolatopsis acidicola sp. nov., isolated from peat swamp forest soil.</title>
        <authorList>
            <person name="Srisuk N."/>
        </authorList>
    </citation>
    <scope>NUCLEOTIDE SEQUENCE [LARGE SCALE GENOMIC DNA]</scope>
    <source>
        <strain evidence="7 8">TBRC 6029</strain>
    </source>
</reference>
<accession>A0A558D6S4</accession>
<dbReference type="PRINTS" id="PR00455">
    <property type="entry name" value="HTHTETR"/>
</dbReference>
<feature type="compositionally biased region" description="Basic and acidic residues" evidence="5">
    <location>
        <begin position="71"/>
        <end position="80"/>
    </location>
</feature>
<dbReference type="PANTHER" id="PTHR30055:SF234">
    <property type="entry name" value="HTH-TYPE TRANSCRIPTIONAL REGULATOR BETI"/>
    <property type="match status" value="1"/>
</dbReference>
<dbReference type="GO" id="GO:0003700">
    <property type="term" value="F:DNA-binding transcription factor activity"/>
    <property type="evidence" value="ECO:0007669"/>
    <property type="project" value="TreeGrafter"/>
</dbReference>
<evidence type="ECO:0000256" key="4">
    <source>
        <dbReference type="PROSITE-ProRule" id="PRU00335"/>
    </source>
</evidence>
<dbReference type="InterPro" id="IPR001647">
    <property type="entry name" value="HTH_TetR"/>
</dbReference>
<keyword evidence="3" id="KW-0804">Transcription</keyword>
<reference evidence="7 8" key="1">
    <citation type="submission" date="2019-07" db="EMBL/GenBank/DDBJ databases">
        <authorList>
            <person name="Duangmal K."/>
            <person name="Teo W.F.A."/>
        </authorList>
    </citation>
    <scope>NUCLEOTIDE SEQUENCE [LARGE SCALE GENOMIC DNA]</scope>
    <source>
        <strain evidence="7 8">TBRC 6029</strain>
    </source>
</reference>
<dbReference type="OrthoDB" id="268339at2"/>
<feature type="DNA-binding region" description="H-T-H motif" evidence="4">
    <location>
        <begin position="129"/>
        <end position="148"/>
    </location>
</feature>
<dbReference type="Pfam" id="PF00440">
    <property type="entry name" value="TetR_N"/>
    <property type="match status" value="1"/>
</dbReference>
<dbReference type="GO" id="GO:0000976">
    <property type="term" value="F:transcription cis-regulatory region binding"/>
    <property type="evidence" value="ECO:0007669"/>
    <property type="project" value="TreeGrafter"/>
</dbReference>
<feature type="domain" description="HTH tetR-type" evidence="6">
    <location>
        <begin position="106"/>
        <end position="166"/>
    </location>
</feature>
<dbReference type="InterPro" id="IPR009057">
    <property type="entry name" value="Homeodomain-like_sf"/>
</dbReference>
<dbReference type="SUPFAM" id="SSF48498">
    <property type="entry name" value="Tetracyclin repressor-like, C-terminal domain"/>
    <property type="match status" value="1"/>
</dbReference>
<keyword evidence="8" id="KW-1185">Reference proteome</keyword>
<dbReference type="Proteomes" id="UP000320011">
    <property type="component" value="Unassembled WGS sequence"/>
</dbReference>
<dbReference type="InterPro" id="IPR050109">
    <property type="entry name" value="HTH-type_TetR-like_transc_reg"/>
</dbReference>
<gene>
    <name evidence="7" type="ORF">FNH05_08150</name>
</gene>
<sequence>MIWRIVGPGPTRTLRPSSRTRWSGSESAYRPLRCERGNLAASVRCGRGSRRAHRRAADVTFCRESPSSRLESTDSARGHGEASTLAQRADGKGEDAVPSRREQRKSETRERLLLSARQLFVSKGFDETSYDEIARSAGVARQTAFNHFPRKEDFVAAWVAQRRIELHEAMGAAGEAGGAGESSASSRLLVVMRVMADIYERRREEGRVFMHAWVRLGGPILDEPVAAHMFAAVIRSGQQAGEFVADVDAEAAGEVIRAIYFDALWRWADPAYEPAANTLFENLLTRMQLVLTGLCTDGDRRHVRQAVNLVRSLEVVRGQESVS</sequence>
<evidence type="ECO:0000313" key="7">
    <source>
        <dbReference type="EMBL" id="TVT56710.1"/>
    </source>
</evidence>
<dbReference type="InterPro" id="IPR036271">
    <property type="entry name" value="Tet_transcr_reg_TetR-rel_C_sf"/>
</dbReference>
<dbReference type="SUPFAM" id="SSF46689">
    <property type="entry name" value="Homeodomain-like"/>
    <property type="match status" value="1"/>
</dbReference>
<dbReference type="AlphaFoldDB" id="A0A558D6S4"/>
<evidence type="ECO:0000256" key="3">
    <source>
        <dbReference type="ARBA" id="ARBA00023163"/>
    </source>
</evidence>